<evidence type="ECO:0000313" key="1">
    <source>
        <dbReference type="EMBL" id="CAK0857262.1"/>
    </source>
</evidence>
<proteinExistence type="predicted"/>
<feature type="non-terminal residue" evidence="1">
    <location>
        <position position="1"/>
    </location>
</feature>
<evidence type="ECO:0000313" key="2">
    <source>
        <dbReference type="Proteomes" id="UP001189429"/>
    </source>
</evidence>
<gene>
    <name evidence="1" type="ORF">PCOR1329_LOCUS47430</name>
</gene>
<accession>A0ABN9UEX1</accession>
<dbReference type="EMBL" id="CAUYUJ010015715">
    <property type="protein sequence ID" value="CAK0857262.1"/>
    <property type="molecule type" value="Genomic_DNA"/>
</dbReference>
<feature type="non-terminal residue" evidence="1">
    <location>
        <position position="145"/>
    </location>
</feature>
<comment type="caution">
    <text evidence="1">The sequence shown here is derived from an EMBL/GenBank/DDBJ whole genome shotgun (WGS) entry which is preliminary data.</text>
</comment>
<keyword evidence="2" id="KW-1185">Reference proteome</keyword>
<sequence length="145" mass="16226">AHWKVEGIKKRMVVAVGKHDELETQFAAQRSMVVGLRQGLIDAENEHKALVQCLVQEQAGPAACSSPVCKLSLEDVMDQERLSQVFDIKVCDLFKCDDFDLDEEDCLEIESRVKQLKKGLSTMAGSLFSEAKQKVDELRAAHRAH</sequence>
<name>A0ABN9UEX1_9DINO</name>
<reference evidence="1" key="1">
    <citation type="submission" date="2023-10" db="EMBL/GenBank/DDBJ databases">
        <authorList>
            <person name="Chen Y."/>
            <person name="Shah S."/>
            <person name="Dougan E. K."/>
            <person name="Thang M."/>
            <person name="Chan C."/>
        </authorList>
    </citation>
    <scope>NUCLEOTIDE SEQUENCE [LARGE SCALE GENOMIC DNA]</scope>
</reference>
<organism evidence="1 2">
    <name type="scientific">Prorocentrum cordatum</name>
    <dbReference type="NCBI Taxonomy" id="2364126"/>
    <lineage>
        <taxon>Eukaryota</taxon>
        <taxon>Sar</taxon>
        <taxon>Alveolata</taxon>
        <taxon>Dinophyceae</taxon>
        <taxon>Prorocentrales</taxon>
        <taxon>Prorocentraceae</taxon>
        <taxon>Prorocentrum</taxon>
    </lineage>
</organism>
<protein>
    <submittedName>
        <fullName evidence="1">Uncharacterized protein</fullName>
    </submittedName>
</protein>
<dbReference type="Proteomes" id="UP001189429">
    <property type="component" value="Unassembled WGS sequence"/>
</dbReference>